<gene>
    <name evidence="3" type="ORF">AWC12_03585</name>
</gene>
<keyword evidence="2" id="KW-0812">Transmembrane</keyword>
<feature type="transmembrane region" description="Helical" evidence="2">
    <location>
        <begin position="104"/>
        <end position="123"/>
    </location>
</feature>
<feature type="region of interest" description="Disordered" evidence="1">
    <location>
        <begin position="368"/>
        <end position="387"/>
    </location>
</feature>
<sequence length="387" mass="40868">MQVSSAGPVAGPDSERWFLERGLPSVIGRRGRWRHVLSRSAPVLAGWAVLMVMSFFVMWASGGTDVDTDDDTGVLALLAVVVLFLIVPAVVAVIWAVSRMTSTAGRRIVAAVSIVAGVFADFYQDDPLDALSDFATDAAAIGAIILATGLGLGAIAGWALRTTARHFTSATRLLFRALPVVLLTILVFFNSPLWTISSNLDGLRVGLMVLFLGAVATSYLIAGLLDSVRPLMWGSQSNSDSDAPAQRRPLTLTERVNVVVVAAVSQIIQAVSIAVVIGSLYLVLGLIVMNAANVNHLTGGGPTQGVWLGVTIPAPPALIRVVVFLMALTYMYICARAVGDGEYRSGFLDPLLADLRAALDARDRLLAERPGRRGAPATAEDADPDPA</sequence>
<comment type="caution">
    <text evidence="3">The sequence shown here is derived from an EMBL/GenBank/DDBJ whole genome shotgun (WGS) entry which is preliminary data.</text>
</comment>
<feature type="transmembrane region" description="Helical" evidence="2">
    <location>
        <begin position="205"/>
        <end position="225"/>
    </location>
</feature>
<accession>A0A1X1WXY7</accession>
<proteinExistence type="predicted"/>
<keyword evidence="2" id="KW-0472">Membrane</keyword>
<protein>
    <recommendedName>
        <fullName evidence="5">Integral membrane protein</fullName>
    </recommendedName>
</protein>
<evidence type="ECO:0000313" key="3">
    <source>
        <dbReference type="EMBL" id="ORV91472.1"/>
    </source>
</evidence>
<name>A0A1X1WXY7_MYCIR</name>
<feature type="transmembrane region" description="Helical" evidence="2">
    <location>
        <begin position="41"/>
        <end position="62"/>
    </location>
</feature>
<evidence type="ECO:0008006" key="5">
    <source>
        <dbReference type="Google" id="ProtNLM"/>
    </source>
</evidence>
<feature type="transmembrane region" description="Helical" evidence="2">
    <location>
        <begin position="256"/>
        <end position="289"/>
    </location>
</feature>
<organism evidence="3 4">
    <name type="scientific">Mycolicibacterium iranicum</name>
    <name type="common">Mycobacterium iranicum</name>
    <dbReference type="NCBI Taxonomy" id="912594"/>
    <lineage>
        <taxon>Bacteria</taxon>
        <taxon>Bacillati</taxon>
        <taxon>Actinomycetota</taxon>
        <taxon>Actinomycetes</taxon>
        <taxon>Mycobacteriales</taxon>
        <taxon>Mycobacteriaceae</taxon>
        <taxon>Mycolicibacterium</taxon>
    </lineage>
</organism>
<keyword evidence="2" id="KW-1133">Transmembrane helix</keyword>
<feature type="transmembrane region" description="Helical" evidence="2">
    <location>
        <begin position="173"/>
        <end position="193"/>
    </location>
</feature>
<evidence type="ECO:0000256" key="1">
    <source>
        <dbReference type="SAM" id="MobiDB-lite"/>
    </source>
</evidence>
<dbReference type="Proteomes" id="UP000193622">
    <property type="component" value="Unassembled WGS sequence"/>
</dbReference>
<reference evidence="3 4" key="1">
    <citation type="submission" date="2016-01" db="EMBL/GenBank/DDBJ databases">
        <title>The new phylogeny of the genus Mycobacterium.</title>
        <authorList>
            <person name="Tarcisio F."/>
            <person name="Conor M."/>
            <person name="Antonella G."/>
            <person name="Elisabetta G."/>
            <person name="Giulia F.S."/>
            <person name="Sara T."/>
            <person name="Anna F."/>
            <person name="Clotilde B."/>
            <person name="Roberto B."/>
            <person name="Veronica D.S."/>
            <person name="Fabio R."/>
            <person name="Monica P."/>
            <person name="Olivier J."/>
            <person name="Enrico T."/>
            <person name="Nicola S."/>
        </authorList>
    </citation>
    <scope>NUCLEOTIDE SEQUENCE [LARGE SCALE GENOMIC DNA]</scope>
    <source>
        <strain evidence="3 4">DSM 45541</strain>
    </source>
</reference>
<dbReference type="EMBL" id="LQPC01000015">
    <property type="protein sequence ID" value="ORV91472.1"/>
    <property type="molecule type" value="Genomic_DNA"/>
</dbReference>
<evidence type="ECO:0000256" key="2">
    <source>
        <dbReference type="SAM" id="Phobius"/>
    </source>
</evidence>
<evidence type="ECO:0000313" key="4">
    <source>
        <dbReference type="Proteomes" id="UP000193622"/>
    </source>
</evidence>
<feature type="transmembrane region" description="Helical" evidence="2">
    <location>
        <begin position="74"/>
        <end position="97"/>
    </location>
</feature>
<dbReference type="AlphaFoldDB" id="A0A1X1WXY7"/>
<feature type="transmembrane region" description="Helical" evidence="2">
    <location>
        <begin position="317"/>
        <end position="335"/>
    </location>
</feature>
<feature type="transmembrane region" description="Helical" evidence="2">
    <location>
        <begin position="138"/>
        <end position="161"/>
    </location>
</feature>